<dbReference type="Proteomes" id="UP001558632">
    <property type="component" value="Unassembled WGS sequence"/>
</dbReference>
<evidence type="ECO:0000313" key="1">
    <source>
        <dbReference type="EMBL" id="KAL1246045.1"/>
    </source>
</evidence>
<keyword evidence="2" id="KW-1185">Reference proteome</keyword>
<proteinExistence type="predicted"/>
<accession>A0ABR3L159</accession>
<name>A0ABR3L159_TRISP</name>
<gene>
    <name evidence="1" type="ORF">TSPI_04337</name>
</gene>
<dbReference type="EMBL" id="JBEUSY010000039">
    <property type="protein sequence ID" value="KAL1246045.1"/>
    <property type="molecule type" value="Genomic_DNA"/>
</dbReference>
<sequence>MGRCSDRTDPLKRIKTIKDHQADEVADEARAMVASCNNILHKLLPGRLLVDVISNDRIGQSMHLLLHSCHKDISNIPAGIIVQRYHFLTLNNCSKDRENERADNDPPELHVFPILDEQRANNWPTAKKRYTVSQTSDSNLTFRCIFHGVGSDRGPKTLVDGDLLRGRLPVP</sequence>
<evidence type="ECO:0000313" key="2">
    <source>
        <dbReference type="Proteomes" id="UP001558632"/>
    </source>
</evidence>
<protein>
    <submittedName>
        <fullName evidence="1">V-type proton ATPase subunit d</fullName>
    </submittedName>
</protein>
<reference evidence="1 2" key="1">
    <citation type="submission" date="2024-07" db="EMBL/GenBank/DDBJ databases">
        <title>Enhanced genomic and transcriptomic resources for Trichinella pseudospiralis and T. spiralis underpin the discovery of pronounced molecular differences between stages and species.</title>
        <authorList>
            <person name="Pasi K.K."/>
            <person name="La Rosa G."/>
            <person name="Gomez-Morales M.A."/>
            <person name="Tosini F."/>
            <person name="Sumanam S."/>
            <person name="Young N.D."/>
            <person name="Chang B.C."/>
            <person name="Robin G.B."/>
        </authorList>
    </citation>
    <scope>NUCLEOTIDE SEQUENCE [LARGE SCALE GENOMIC DNA]</scope>
    <source>
        <strain evidence="1">ISS534</strain>
    </source>
</reference>
<organism evidence="1 2">
    <name type="scientific">Trichinella spiralis</name>
    <name type="common">Trichina worm</name>
    <dbReference type="NCBI Taxonomy" id="6334"/>
    <lineage>
        <taxon>Eukaryota</taxon>
        <taxon>Metazoa</taxon>
        <taxon>Ecdysozoa</taxon>
        <taxon>Nematoda</taxon>
        <taxon>Enoplea</taxon>
        <taxon>Dorylaimia</taxon>
        <taxon>Trichinellida</taxon>
        <taxon>Trichinellidae</taxon>
        <taxon>Trichinella</taxon>
    </lineage>
</organism>
<comment type="caution">
    <text evidence="1">The sequence shown here is derived from an EMBL/GenBank/DDBJ whole genome shotgun (WGS) entry which is preliminary data.</text>
</comment>